<reference evidence="1" key="1">
    <citation type="submission" date="2015-04" db="UniProtKB">
        <authorList>
            <consortium name="EnsemblPlants"/>
        </authorList>
    </citation>
    <scope>IDENTIFICATION</scope>
</reference>
<dbReference type="HOGENOM" id="CLU_2458630_0_0_1"/>
<dbReference type="Proteomes" id="UP000026962">
    <property type="component" value="Chromosome 1"/>
</dbReference>
<dbReference type="AlphaFoldDB" id="A0A0E0JNL9"/>
<reference evidence="1" key="2">
    <citation type="submission" date="2018-05" db="EMBL/GenBank/DDBJ databases">
        <title>OpunRS2 (Oryza punctata Reference Sequence Version 2).</title>
        <authorList>
            <person name="Zhang J."/>
            <person name="Kudrna D."/>
            <person name="Lee S."/>
            <person name="Talag J."/>
            <person name="Welchert J."/>
            <person name="Wing R.A."/>
        </authorList>
    </citation>
    <scope>NUCLEOTIDE SEQUENCE [LARGE SCALE GENOMIC DNA]</scope>
</reference>
<evidence type="ECO:0000313" key="2">
    <source>
        <dbReference type="Proteomes" id="UP000026962"/>
    </source>
</evidence>
<dbReference type="Gramene" id="OPUNC01G29670.6">
    <property type="protein sequence ID" value="OPUNC01G29670.6"/>
    <property type="gene ID" value="OPUNC01G29670"/>
</dbReference>
<keyword evidence="2" id="KW-1185">Reference proteome</keyword>
<sequence>MKLAFPDWDEDIPNWVFEFPSAIPALNNRIFARLDCAFHVLYYMRNWDETRLDQRDLRKEFLSNLLSFKNKEAILPDFVVHCLKLSKKI</sequence>
<organism evidence="1">
    <name type="scientific">Oryza punctata</name>
    <name type="common">Red rice</name>
    <dbReference type="NCBI Taxonomy" id="4537"/>
    <lineage>
        <taxon>Eukaryota</taxon>
        <taxon>Viridiplantae</taxon>
        <taxon>Streptophyta</taxon>
        <taxon>Embryophyta</taxon>
        <taxon>Tracheophyta</taxon>
        <taxon>Spermatophyta</taxon>
        <taxon>Magnoliopsida</taxon>
        <taxon>Liliopsida</taxon>
        <taxon>Poales</taxon>
        <taxon>Poaceae</taxon>
        <taxon>BOP clade</taxon>
        <taxon>Oryzoideae</taxon>
        <taxon>Oryzeae</taxon>
        <taxon>Oryzinae</taxon>
        <taxon>Oryza</taxon>
    </lineage>
</organism>
<proteinExistence type="predicted"/>
<protein>
    <submittedName>
        <fullName evidence="1">Uncharacterized protein</fullName>
    </submittedName>
</protein>
<dbReference type="EnsemblPlants" id="OPUNC01G29670.6">
    <property type="protein sequence ID" value="OPUNC01G29670.6"/>
    <property type="gene ID" value="OPUNC01G29670"/>
</dbReference>
<accession>A0A0E0JNL9</accession>
<name>A0A0E0JNL9_ORYPU</name>
<evidence type="ECO:0000313" key="1">
    <source>
        <dbReference type="EnsemblPlants" id="OPUNC01G29670.6"/>
    </source>
</evidence>